<organism evidence="1 2">
    <name type="scientific">Penicillium capsulatum</name>
    <dbReference type="NCBI Taxonomy" id="69766"/>
    <lineage>
        <taxon>Eukaryota</taxon>
        <taxon>Fungi</taxon>
        <taxon>Dikarya</taxon>
        <taxon>Ascomycota</taxon>
        <taxon>Pezizomycotina</taxon>
        <taxon>Eurotiomycetes</taxon>
        <taxon>Eurotiomycetidae</taxon>
        <taxon>Eurotiales</taxon>
        <taxon>Aspergillaceae</taxon>
        <taxon>Penicillium</taxon>
    </lineage>
</organism>
<evidence type="ECO:0000313" key="1">
    <source>
        <dbReference type="EMBL" id="KAJ5151998.1"/>
    </source>
</evidence>
<dbReference type="Proteomes" id="UP001146351">
    <property type="component" value="Unassembled WGS sequence"/>
</dbReference>
<accession>A0A9W9HL34</accession>
<proteinExistence type="predicted"/>
<name>A0A9W9HL34_9EURO</name>
<dbReference type="OrthoDB" id="4199986at2759"/>
<gene>
    <name evidence="1" type="ORF">N7492_010293</name>
</gene>
<dbReference type="AlphaFoldDB" id="A0A9W9HL34"/>
<reference evidence="1" key="1">
    <citation type="submission" date="2022-11" db="EMBL/GenBank/DDBJ databases">
        <authorList>
            <person name="Petersen C."/>
        </authorList>
    </citation>
    <scope>NUCLEOTIDE SEQUENCE</scope>
    <source>
        <strain evidence="1">IBT 21917</strain>
    </source>
</reference>
<protein>
    <submittedName>
        <fullName evidence="1">Uncharacterized protein</fullName>
    </submittedName>
</protein>
<sequence>MPDSLPQFSPVCPIPYVLQPAERVEQLRAFLKTEFGKAQRVNMEALIRLYERGELGPRKRGDPRSTLLKDTESIRTHGKMSRCLITR</sequence>
<comment type="caution">
    <text evidence="1">The sequence shown here is derived from an EMBL/GenBank/DDBJ whole genome shotgun (WGS) entry which is preliminary data.</text>
</comment>
<evidence type="ECO:0000313" key="2">
    <source>
        <dbReference type="Proteomes" id="UP001146351"/>
    </source>
</evidence>
<keyword evidence="2" id="KW-1185">Reference proteome</keyword>
<dbReference type="EMBL" id="JAPQKO010000008">
    <property type="protein sequence ID" value="KAJ5151998.1"/>
    <property type="molecule type" value="Genomic_DNA"/>
</dbReference>
<reference evidence="1" key="2">
    <citation type="journal article" date="2023" name="IMA Fungus">
        <title>Comparative genomic study of the Penicillium genus elucidates a diverse pangenome and 15 lateral gene transfer events.</title>
        <authorList>
            <person name="Petersen C."/>
            <person name="Sorensen T."/>
            <person name="Nielsen M.R."/>
            <person name="Sondergaard T.E."/>
            <person name="Sorensen J.L."/>
            <person name="Fitzpatrick D.A."/>
            <person name="Frisvad J.C."/>
            <person name="Nielsen K.L."/>
        </authorList>
    </citation>
    <scope>NUCLEOTIDE SEQUENCE</scope>
    <source>
        <strain evidence="1">IBT 21917</strain>
    </source>
</reference>